<comment type="caution">
    <text evidence="2">The sequence shown here is derived from an EMBL/GenBank/DDBJ whole genome shotgun (WGS) entry which is preliminary data.</text>
</comment>
<dbReference type="Proteomes" id="UP000310458">
    <property type="component" value="Unassembled WGS sequence"/>
</dbReference>
<feature type="transmembrane region" description="Helical" evidence="1">
    <location>
        <begin position="498"/>
        <end position="525"/>
    </location>
</feature>
<feature type="transmembrane region" description="Helical" evidence="1">
    <location>
        <begin position="435"/>
        <end position="453"/>
    </location>
</feature>
<feature type="transmembrane region" description="Helical" evidence="1">
    <location>
        <begin position="738"/>
        <end position="759"/>
    </location>
</feature>
<feature type="transmembrane region" description="Helical" evidence="1">
    <location>
        <begin position="616"/>
        <end position="644"/>
    </location>
</feature>
<feature type="transmembrane region" description="Helical" evidence="1">
    <location>
        <begin position="531"/>
        <end position="556"/>
    </location>
</feature>
<feature type="transmembrane region" description="Helical" evidence="1">
    <location>
        <begin position="288"/>
        <end position="310"/>
    </location>
</feature>
<dbReference type="Gene3D" id="3.90.550.10">
    <property type="entry name" value="Spore Coat Polysaccharide Biosynthesis Protein SpsA, Chain A"/>
    <property type="match status" value="1"/>
</dbReference>
<dbReference type="RefSeq" id="WP_138251981.1">
    <property type="nucleotide sequence ID" value="NZ_VAVZ01000005.1"/>
</dbReference>
<keyword evidence="1" id="KW-1133">Transmembrane helix</keyword>
<feature type="transmembrane region" description="Helical" evidence="1">
    <location>
        <begin position="651"/>
        <end position="668"/>
    </location>
</feature>
<evidence type="ECO:0000313" key="3">
    <source>
        <dbReference type="Proteomes" id="UP000310458"/>
    </source>
</evidence>
<keyword evidence="3" id="KW-1185">Reference proteome</keyword>
<evidence type="ECO:0000313" key="2">
    <source>
        <dbReference type="EMBL" id="TLP99514.1"/>
    </source>
</evidence>
<evidence type="ECO:0000256" key="1">
    <source>
        <dbReference type="SAM" id="Phobius"/>
    </source>
</evidence>
<dbReference type="EMBL" id="VAVZ01000005">
    <property type="protein sequence ID" value="TLP99514.1"/>
    <property type="molecule type" value="Genomic_DNA"/>
</dbReference>
<organism evidence="2 3">
    <name type="scientific">Nesterenkonia salmonea</name>
    <dbReference type="NCBI Taxonomy" id="1804987"/>
    <lineage>
        <taxon>Bacteria</taxon>
        <taxon>Bacillati</taxon>
        <taxon>Actinomycetota</taxon>
        <taxon>Actinomycetes</taxon>
        <taxon>Micrococcales</taxon>
        <taxon>Micrococcaceae</taxon>
        <taxon>Nesterenkonia</taxon>
    </lineage>
</organism>
<proteinExistence type="predicted"/>
<dbReference type="AlphaFoldDB" id="A0A5R9BGA0"/>
<dbReference type="InterPro" id="IPR029044">
    <property type="entry name" value="Nucleotide-diphossugar_trans"/>
</dbReference>
<accession>A0A5R9BGA0</accession>
<dbReference type="OrthoDB" id="3734530at2"/>
<gene>
    <name evidence="2" type="ORF">FEF26_02570</name>
</gene>
<feature type="transmembrane region" description="Helical" evidence="1">
    <location>
        <begin position="766"/>
        <end position="785"/>
    </location>
</feature>
<feature type="transmembrane region" description="Helical" evidence="1">
    <location>
        <begin position="1155"/>
        <end position="1175"/>
    </location>
</feature>
<feature type="transmembrane region" description="Helical" evidence="1">
    <location>
        <begin position="797"/>
        <end position="817"/>
    </location>
</feature>
<keyword evidence="1" id="KW-0812">Transmembrane</keyword>
<reference evidence="2 3" key="1">
    <citation type="submission" date="2019-05" db="EMBL/GenBank/DDBJ databases">
        <title>Nesterenkonia sp. GY074 isolated from the Southern Atlantic Ocean.</title>
        <authorList>
            <person name="Zhang G."/>
        </authorList>
    </citation>
    <scope>NUCLEOTIDE SEQUENCE [LARGE SCALE GENOMIC DNA]</scope>
    <source>
        <strain evidence="2 3">GY074</strain>
    </source>
</reference>
<protein>
    <recommendedName>
        <fullName evidence="4">Glycosyltransferase family 2 protein</fullName>
    </recommendedName>
</protein>
<evidence type="ECO:0008006" key="4">
    <source>
        <dbReference type="Google" id="ProtNLM"/>
    </source>
</evidence>
<name>A0A5R9BGA0_9MICC</name>
<dbReference type="SUPFAM" id="SSF53448">
    <property type="entry name" value="Nucleotide-diphospho-sugar transferases"/>
    <property type="match status" value="1"/>
</dbReference>
<keyword evidence="1" id="KW-0472">Membrane</keyword>
<feature type="transmembrane region" description="Helical" evidence="1">
    <location>
        <begin position="829"/>
        <end position="855"/>
    </location>
</feature>
<sequence length="1200" mass="126672">MSGPAARVHIAAVVLHDGGGFASPQWDTHGRALNVAAGLEWQTRQADSVIELSSAHYEGPQDLSRSLHSRLLNDRRQAKRTLSTGPGGVKSTPLWRTFERQLGDGFTPRFQWLWILPADAVPEPEALKHLEDRIFTVKDEETHRAVEIVGAKQWVAGIEEPRLVNAGLWSTRSGEVTTLTEPKELDQGQYDGRDEVPGVSAHGMLVRASLFGDLGGFSPELEGDYAAADFCARAREVGSRTVLESRASVRRVAPPQREMVHRLAGSLLLTKAERRSQLRARLTQAHPVLLPLIWLGLWLAAGGRFIALLVCKAPDAGLSQFLSSAGTLINWAAISRLRRHRASGRRAALSRPERAGESGKDVLAEGRQAVRENRLSGAQLREQRRRDTTAETVGVTGERTAGVAGVPGDERALLEIGSGDGEFDQLPARGSGDRLGLFLLLTALTGVSLVGFRDLLLSGALGGGAAVPVSASMTEVWTHTLSFLVADSLGERAAADPFNLVLLILSTLSVGHASAVLLWVVILAAPLSALTAWWAAGLWSSASFHRVVTALVWALLPALQAATGQGRIGAVIAHILLPVLVLTTVRAVRAHSQRRDNAGRVAALRLTAGWETAAGAALLLAVVTAAAPVLLVPAVLCCIVTALVLRRRGRVLWLLPIPALAIFAPMLISTLDRGSSLIAALISEPGRTLTSAEAGLPAPVWQQLLGFSQAFSPAAGLPGATNSGGLIWLPEVLSADFWALRLALLIGAPLLVIAVLAMLAAGRRALVITCGLIAVGLVGYSALVGRLAAGTAGGEVVGAYTGPLVSALALCLIASAISGLQVTHRSSSALGGVFSPVASTLLVLAIFAAGVFWAAPRLMPATELTDKTITAVNDEQVLIRPGAVRTLPATAADLGMGPAASRTLVLSSSHEGVTAEIRSRGGETLDKHRSAVAGQQVPVWATVGSAASWLGNDDDAPEELSDSEQRLADLVAGVVVQGSEDIAEIAFELGIGYVLVTDGTALREAADTSSGLTSVGETEYGALWRIDSAISEELAAPQEVVGAPAAWARIVTADGEPISLLPSEHHRIDVELSEIQEPEGGALELSDETEYYVQIASERASGWQATLDGENLRPVTANSLGVAPEEVGWIRQFHLPDSFAQDPEGHLTLSHSSQFQYPILISTGALLLIFLLIALPLPRSWRILPVVSDDRLTYRPGGTL</sequence>
<feature type="transmembrane region" description="Helical" evidence="1">
    <location>
        <begin position="568"/>
        <end position="588"/>
    </location>
</feature>